<keyword evidence="4" id="KW-1185">Reference proteome</keyword>
<organism evidence="3 4">
    <name type="scientific">Aspergillus homomorphus (strain CBS 101889)</name>
    <dbReference type="NCBI Taxonomy" id="1450537"/>
    <lineage>
        <taxon>Eukaryota</taxon>
        <taxon>Fungi</taxon>
        <taxon>Dikarya</taxon>
        <taxon>Ascomycota</taxon>
        <taxon>Pezizomycotina</taxon>
        <taxon>Eurotiomycetes</taxon>
        <taxon>Eurotiomycetidae</taxon>
        <taxon>Eurotiales</taxon>
        <taxon>Aspergillaceae</taxon>
        <taxon>Aspergillus</taxon>
        <taxon>Aspergillus subgen. Circumdati</taxon>
    </lineage>
</organism>
<reference evidence="3 4" key="1">
    <citation type="submission" date="2018-02" db="EMBL/GenBank/DDBJ databases">
        <title>The genomes of Aspergillus section Nigri reveals drivers in fungal speciation.</title>
        <authorList>
            <consortium name="DOE Joint Genome Institute"/>
            <person name="Vesth T.C."/>
            <person name="Nybo J."/>
            <person name="Theobald S."/>
            <person name="Brandl J."/>
            <person name="Frisvad J.C."/>
            <person name="Nielsen K.F."/>
            <person name="Lyhne E.K."/>
            <person name="Kogle M.E."/>
            <person name="Kuo A."/>
            <person name="Riley R."/>
            <person name="Clum A."/>
            <person name="Nolan M."/>
            <person name="Lipzen A."/>
            <person name="Salamov A."/>
            <person name="Henrissat B."/>
            <person name="Wiebenga A."/>
            <person name="De vries R.P."/>
            <person name="Grigoriev I.V."/>
            <person name="Mortensen U.H."/>
            <person name="Andersen M.R."/>
            <person name="Baker S.E."/>
        </authorList>
    </citation>
    <scope>NUCLEOTIDE SEQUENCE [LARGE SCALE GENOMIC DNA]</scope>
    <source>
        <strain evidence="3 4">CBS 101889</strain>
    </source>
</reference>
<feature type="region of interest" description="Disordered" evidence="2">
    <location>
        <begin position="208"/>
        <end position="293"/>
    </location>
</feature>
<name>A0A395I2N0_ASPHC</name>
<feature type="coiled-coil region" evidence="1">
    <location>
        <begin position="385"/>
        <end position="445"/>
    </location>
</feature>
<dbReference type="OrthoDB" id="3891782at2759"/>
<evidence type="ECO:0000313" key="4">
    <source>
        <dbReference type="Proteomes" id="UP000248961"/>
    </source>
</evidence>
<dbReference type="VEuPathDB" id="FungiDB:BO97DRAFT_16646"/>
<proteinExistence type="predicted"/>
<evidence type="ECO:0000256" key="1">
    <source>
        <dbReference type="SAM" id="Coils"/>
    </source>
</evidence>
<feature type="compositionally biased region" description="Low complexity" evidence="2">
    <location>
        <begin position="269"/>
        <end position="281"/>
    </location>
</feature>
<dbReference type="Proteomes" id="UP000248961">
    <property type="component" value="Unassembled WGS sequence"/>
</dbReference>
<sequence>MTTTSPNPPWVLKKKAVLVSTPDVEVSCFARLRIAHDQIANQGSISLRITADLANSSGRSQVLTLNVPPELVEECALARISNDTLCSSRLVSLLRASVTSVSAVSTLSLRLGATGVVLCPSGMESLSPANPGDANFNAFAKICQSKSLRLHFSRRQFVNDELTRLDAFALALQKRSLRAESLDHARHGVVSRDWRVFNLSLDPPPYCEEPMSEPVQQVDPPRYCEETKSEPAVGKRRRDQGSLPPDEERRKRLLLASPEPLGSPTEVNTPSTLSPSPSTASIRPTKFTHTPCPSRTERTILARLEHELSGISDELIRKVLIRTGRQHLLAHPDKVAASNPTKANPNLLDPNLKEYIDALLTHRLKSHLMDTLIDTAVTECRDQVADEHKTNTTELRDQLDESNADVRNTANECIKEMKEQAQKHMQEIEDQAQQCMHDIETQRIEVEMAAEKNVARFRRWVDNAASARSGNAGIARRRSF</sequence>
<keyword evidence="1" id="KW-0175">Coiled coil</keyword>
<dbReference type="GeneID" id="37194553"/>
<dbReference type="EMBL" id="KZ824276">
    <property type="protein sequence ID" value="RAL13985.1"/>
    <property type="molecule type" value="Genomic_DNA"/>
</dbReference>
<dbReference type="AlphaFoldDB" id="A0A395I2N0"/>
<dbReference type="RefSeq" id="XP_025553139.1">
    <property type="nucleotide sequence ID" value="XM_025690264.1"/>
</dbReference>
<dbReference type="SUPFAM" id="SSF47162">
    <property type="entry name" value="Apolipoprotein"/>
    <property type="match status" value="1"/>
</dbReference>
<accession>A0A395I2N0</accession>
<protein>
    <submittedName>
        <fullName evidence="3">Uncharacterized protein</fullName>
    </submittedName>
</protein>
<evidence type="ECO:0000256" key="2">
    <source>
        <dbReference type="SAM" id="MobiDB-lite"/>
    </source>
</evidence>
<gene>
    <name evidence="3" type="ORF">BO97DRAFT_16646</name>
</gene>
<evidence type="ECO:0000313" key="3">
    <source>
        <dbReference type="EMBL" id="RAL13985.1"/>
    </source>
</evidence>